<dbReference type="eggNOG" id="COG0446">
    <property type="taxonomic scope" value="Bacteria"/>
</dbReference>
<dbReference type="GO" id="GO:0016491">
    <property type="term" value="F:oxidoreductase activity"/>
    <property type="evidence" value="ECO:0007669"/>
    <property type="project" value="InterPro"/>
</dbReference>
<dbReference type="PANTHER" id="PTHR43755">
    <property type="match status" value="1"/>
</dbReference>
<dbReference type="PRINTS" id="PR00469">
    <property type="entry name" value="PNDRDTASEII"/>
</dbReference>
<dbReference type="PaxDb" id="880073-Calab_1809"/>
<reference evidence="3 4" key="1">
    <citation type="submission" date="2011-09" db="EMBL/GenBank/DDBJ databases">
        <title>The permanent draft genome of Caldithrix abyssi DSM 13497.</title>
        <authorList>
            <consortium name="US DOE Joint Genome Institute (JGI-PGF)"/>
            <person name="Lucas S."/>
            <person name="Han J."/>
            <person name="Lapidus A."/>
            <person name="Bruce D."/>
            <person name="Goodwin L."/>
            <person name="Pitluck S."/>
            <person name="Peters L."/>
            <person name="Kyrpides N."/>
            <person name="Mavromatis K."/>
            <person name="Ivanova N."/>
            <person name="Mikhailova N."/>
            <person name="Chertkov O."/>
            <person name="Detter J.C."/>
            <person name="Tapia R."/>
            <person name="Han C."/>
            <person name="Land M."/>
            <person name="Hauser L."/>
            <person name="Markowitz V."/>
            <person name="Cheng J.-F."/>
            <person name="Hugenholtz P."/>
            <person name="Woyke T."/>
            <person name="Wu D."/>
            <person name="Spring S."/>
            <person name="Brambilla E."/>
            <person name="Klenk H.-P."/>
            <person name="Eisen J.A."/>
        </authorList>
    </citation>
    <scope>NUCLEOTIDE SEQUENCE [LARGE SCALE GENOMIC DNA]</scope>
    <source>
        <strain evidence="3 4">DSM 13497</strain>
    </source>
</reference>
<gene>
    <name evidence="2" type="ORF">Cabys_552</name>
    <name evidence="3" type="ORF">Calab_1809</name>
</gene>
<evidence type="ECO:0000313" key="4">
    <source>
        <dbReference type="Proteomes" id="UP000004671"/>
    </source>
</evidence>
<dbReference type="InterPro" id="IPR036188">
    <property type="entry name" value="FAD/NAD-bd_sf"/>
</dbReference>
<dbReference type="InterPro" id="IPR023753">
    <property type="entry name" value="FAD/NAD-binding_dom"/>
</dbReference>
<proteinExistence type="predicted"/>
<dbReference type="OrthoDB" id="9802771at2"/>
<name>H1XSZ6_CALAY</name>
<dbReference type="EMBL" id="CM001402">
    <property type="protein sequence ID" value="EHO41425.1"/>
    <property type="molecule type" value="Genomic_DNA"/>
</dbReference>
<dbReference type="InterPro" id="IPR052541">
    <property type="entry name" value="SQRD"/>
</dbReference>
<evidence type="ECO:0000313" key="3">
    <source>
        <dbReference type="EMBL" id="EHO41425.1"/>
    </source>
</evidence>
<dbReference type="Proteomes" id="UP000183868">
    <property type="component" value="Chromosome"/>
</dbReference>
<sequence>MSKVVIIGAGFAGHTAALYLGSALGKRHEITVVNKYDYFLFIPSLVWVGVGHMKPEKTYFKLAPVYRKVHVNFVHGSATEVHPDEQFVVAQRAGDGEKVKLDYDYLIIATGPKLNFEGTKNLGPHHGFTHSICTLDHAVQTRDKYLELLERMKKGEKFKIVIGTGHPAATCQGAAFEYLSNIHKDLVKKGLRDKAELVWFSNEPKLGDFGVKGIEIKKNGRLLTSEDWLRDIFSQYDIKWEIQKGAYAVDEKTIYWEDLQGNRGETSYDFAMLIPQFLGSPMKYLDRDGNDISSKVVNKAGLVLVDAIYGLDYEQLEQNPDAWPAVYQNPTYKNIFAAGIAFAPPGPISRPSVNPNGLSITPAPPRTGMVSGIIGRIVAKNVIDLIKRGRMTHAERMSEMFAACIASMGDSLWDGEAGIMIIYPVVPDMRKYPNEMGRDNFVTHMELGLAGAWMKRMIHTTFMWKFQARPGWSIIPE</sequence>
<dbReference type="Proteomes" id="UP000004671">
    <property type="component" value="Chromosome"/>
</dbReference>
<dbReference type="RefSeq" id="WP_006928554.1">
    <property type="nucleotide sequence ID" value="NZ_CM001402.1"/>
</dbReference>
<evidence type="ECO:0000313" key="5">
    <source>
        <dbReference type="Proteomes" id="UP000183868"/>
    </source>
</evidence>
<dbReference type="SUPFAM" id="SSF51905">
    <property type="entry name" value="FAD/NAD(P)-binding domain"/>
    <property type="match status" value="1"/>
</dbReference>
<dbReference type="Pfam" id="PF07992">
    <property type="entry name" value="Pyr_redox_2"/>
    <property type="match status" value="1"/>
</dbReference>
<dbReference type="HOGENOM" id="CLU_030742_5_2_0"/>
<dbReference type="Gene3D" id="3.50.50.100">
    <property type="match status" value="1"/>
</dbReference>
<dbReference type="PANTHER" id="PTHR43755:SF1">
    <property type="entry name" value="FAD-DEPENDENT PYRIDINE NUCLEOTIDE-DISULPHIDE OXIDOREDUCTASE"/>
    <property type="match status" value="1"/>
</dbReference>
<accession>H1XSZ6</accession>
<protein>
    <submittedName>
        <fullName evidence="3">FAD-dependent pyridine nucleotide-disulfide oxidoreductase</fullName>
    </submittedName>
    <submittedName>
        <fullName evidence="2">Sulfide-quinone oxidoreductase</fullName>
    </submittedName>
</protein>
<evidence type="ECO:0000313" key="2">
    <source>
        <dbReference type="EMBL" id="APF17303.1"/>
    </source>
</evidence>
<keyword evidence="4" id="KW-1185">Reference proteome</keyword>
<organism evidence="3 4">
    <name type="scientific">Caldithrix abyssi DSM 13497</name>
    <dbReference type="NCBI Taxonomy" id="880073"/>
    <lineage>
        <taxon>Bacteria</taxon>
        <taxon>Pseudomonadati</taxon>
        <taxon>Calditrichota</taxon>
        <taxon>Calditrichia</taxon>
        <taxon>Calditrichales</taxon>
        <taxon>Calditrichaceae</taxon>
        <taxon>Caldithrix</taxon>
    </lineage>
</organism>
<dbReference type="AlphaFoldDB" id="H1XSZ6"/>
<reference evidence="2 5" key="2">
    <citation type="submission" date="2016-11" db="EMBL/GenBank/DDBJ databases">
        <title>Genomic analysis of Caldithrix abyssi and proposal of a novel bacterial phylum Caldithrichaeota.</title>
        <authorList>
            <person name="Kublanov I."/>
            <person name="Sigalova O."/>
            <person name="Gavrilov S."/>
            <person name="Lebedinsky A."/>
            <person name="Ivanova N."/>
            <person name="Daum C."/>
            <person name="Reddy T."/>
            <person name="Klenk H.P."/>
            <person name="Goker M."/>
            <person name="Reva O."/>
            <person name="Miroshnichenko M."/>
            <person name="Kyprides N."/>
            <person name="Woyke T."/>
            <person name="Gelfand M."/>
        </authorList>
    </citation>
    <scope>NUCLEOTIDE SEQUENCE [LARGE SCALE GENOMIC DNA]</scope>
    <source>
        <strain evidence="2 5">LF13</strain>
    </source>
</reference>
<dbReference type="PRINTS" id="PR00368">
    <property type="entry name" value="FADPNR"/>
</dbReference>
<evidence type="ECO:0000259" key="1">
    <source>
        <dbReference type="Pfam" id="PF07992"/>
    </source>
</evidence>
<dbReference type="KEGG" id="caby:Cabys_552"/>
<dbReference type="EMBL" id="CP018099">
    <property type="protein sequence ID" value="APF17303.1"/>
    <property type="molecule type" value="Genomic_DNA"/>
</dbReference>
<dbReference type="STRING" id="880073.Cabys_552"/>
<feature type="domain" description="FAD/NAD(P)-binding" evidence="1">
    <location>
        <begin position="3"/>
        <end position="165"/>
    </location>
</feature>